<accession>A0AAD4MHZ4</accession>
<keyword evidence="3" id="KW-1185">Reference proteome</keyword>
<comment type="caution">
    <text evidence="2">The sequence shown here is derived from an EMBL/GenBank/DDBJ whole genome shotgun (WGS) entry which is preliminary data.</text>
</comment>
<dbReference type="AlphaFoldDB" id="A0AAD4MHZ4"/>
<evidence type="ECO:0000313" key="3">
    <source>
        <dbReference type="Proteomes" id="UP001201812"/>
    </source>
</evidence>
<name>A0AAD4MHZ4_9BILA</name>
<organism evidence="2 3">
    <name type="scientific">Ditylenchus destructor</name>
    <dbReference type="NCBI Taxonomy" id="166010"/>
    <lineage>
        <taxon>Eukaryota</taxon>
        <taxon>Metazoa</taxon>
        <taxon>Ecdysozoa</taxon>
        <taxon>Nematoda</taxon>
        <taxon>Chromadorea</taxon>
        <taxon>Rhabditida</taxon>
        <taxon>Tylenchina</taxon>
        <taxon>Tylenchomorpha</taxon>
        <taxon>Sphaerularioidea</taxon>
        <taxon>Anguinidae</taxon>
        <taxon>Anguininae</taxon>
        <taxon>Ditylenchus</taxon>
    </lineage>
</organism>
<proteinExistence type="predicted"/>
<dbReference type="EMBL" id="JAKKPZ010000481">
    <property type="protein sequence ID" value="KAI1694675.1"/>
    <property type="molecule type" value="Genomic_DNA"/>
</dbReference>
<protein>
    <submittedName>
        <fullName evidence="2">Uncharacterized protein</fullName>
    </submittedName>
</protein>
<feature type="compositionally biased region" description="Polar residues" evidence="1">
    <location>
        <begin position="79"/>
        <end position="88"/>
    </location>
</feature>
<evidence type="ECO:0000256" key="1">
    <source>
        <dbReference type="SAM" id="MobiDB-lite"/>
    </source>
</evidence>
<evidence type="ECO:0000313" key="2">
    <source>
        <dbReference type="EMBL" id="KAI1694675.1"/>
    </source>
</evidence>
<reference evidence="2" key="1">
    <citation type="submission" date="2022-01" db="EMBL/GenBank/DDBJ databases">
        <title>Genome Sequence Resource for Two Populations of Ditylenchus destructor, the Migratory Endoparasitic Phytonematode.</title>
        <authorList>
            <person name="Zhang H."/>
            <person name="Lin R."/>
            <person name="Xie B."/>
        </authorList>
    </citation>
    <scope>NUCLEOTIDE SEQUENCE</scope>
    <source>
        <strain evidence="2">BazhouSP</strain>
    </source>
</reference>
<feature type="region of interest" description="Disordered" evidence="1">
    <location>
        <begin position="79"/>
        <end position="98"/>
    </location>
</feature>
<gene>
    <name evidence="2" type="ORF">DdX_19984</name>
</gene>
<sequence>MEIHISAIHHNFFPYKCLYCSRRELRYFATETQVLHHSKSDHPGSISYKNMSCHSEPFRKMNEQVQACVAECVRRNFYPGNTNNSNQSRPKRSKSVAPVHMTQPLPPQINAKVDSKATVKSPPTRELQNENVRIGSLVEQALYRAANASVESKNKTTLTNPPGNAFSNSSPSIPRVMFVDNHVGPIKKSNGRVSFSTSNAPAVNIQGINGTSKTIGSMPILTPVMSSRKRSKSLAPLNMTLPIMPQVNSANVSFSIENHQRNNAQPFNRSNEISSTTEWLLNQCSVDKSANGYVESAKNTLTHLPSTGNAFPNSCSSAPRVLMVRDNRVESNKELNGHPTVSTATPLRVQVLGTVSSSRSLERNPPSILKRKSISTPKDEVVDVIDID</sequence>
<dbReference type="Proteomes" id="UP001201812">
    <property type="component" value="Unassembled WGS sequence"/>
</dbReference>